<dbReference type="EMBL" id="BDIP01001978">
    <property type="protein sequence ID" value="GIQ85506.1"/>
    <property type="molecule type" value="Genomic_DNA"/>
</dbReference>
<keyword evidence="2" id="KW-1133">Transmembrane helix</keyword>
<accession>A0A9K3CZY2</accession>
<dbReference type="InterPro" id="IPR035979">
    <property type="entry name" value="RBD_domain_sf"/>
</dbReference>
<dbReference type="SUPFAM" id="SSF54928">
    <property type="entry name" value="RNA-binding domain, RBD"/>
    <property type="match status" value="1"/>
</dbReference>
<sequence length="75" mass="8626">MSTEREKDIAKLPVEARRVLYVRNLPMNASSEEMYDMFGSYGSVFQIRIGNTKARCIVLLIVLYLYSHIHAIVCT</sequence>
<keyword evidence="5" id="KW-1185">Reference proteome</keyword>
<dbReference type="Gene3D" id="3.30.70.330">
    <property type="match status" value="1"/>
</dbReference>
<dbReference type="AlphaFoldDB" id="A0A9K3CZY2"/>
<evidence type="ECO:0000313" key="5">
    <source>
        <dbReference type="Proteomes" id="UP000265618"/>
    </source>
</evidence>
<keyword evidence="1" id="KW-0694">RNA-binding</keyword>
<proteinExistence type="predicted"/>
<keyword evidence="2" id="KW-0472">Membrane</keyword>
<feature type="domain" description="RRM" evidence="3">
    <location>
        <begin position="18"/>
        <end position="58"/>
    </location>
</feature>
<dbReference type="InterPro" id="IPR012677">
    <property type="entry name" value="Nucleotide-bd_a/b_plait_sf"/>
</dbReference>
<evidence type="ECO:0000256" key="1">
    <source>
        <dbReference type="PROSITE-ProRule" id="PRU00176"/>
    </source>
</evidence>
<keyword evidence="2" id="KW-0812">Transmembrane</keyword>
<dbReference type="Pfam" id="PF00076">
    <property type="entry name" value="RRM_1"/>
    <property type="match status" value="1"/>
</dbReference>
<gene>
    <name evidence="4" type="ORF">KIPB_007181</name>
</gene>
<name>A0A9K3CZY2_9EUKA</name>
<comment type="caution">
    <text evidence="4">The sequence shown here is derived from an EMBL/GenBank/DDBJ whole genome shotgun (WGS) entry which is preliminary data.</text>
</comment>
<protein>
    <recommendedName>
        <fullName evidence="3">RRM domain-containing protein</fullName>
    </recommendedName>
</protein>
<feature type="transmembrane region" description="Helical" evidence="2">
    <location>
        <begin position="56"/>
        <end position="73"/>
    </location>
</feature>
<reference evidence="4 5" key="1">
    <citation type="journal article" date="2018" name="PLoS ONE">
        <title>The draft genome of Kipferlia bialata reveals reductive genome evolution in fornicate parasites.</title>
        <authorList>
            <person name="Tanifuji G."/>
            <person name="Takabayashi S."/>
            <person name="Kume K."/>
            <person name="Takagi M."/>
            <person name="Nakayama T."/>
            <person name="Kamikawa R."/>
            <person name="Inagaki Y."/>
            <person name="Hashimoto T."/>
        </authorList>
    </citation>
    <scope>NUCLEOTIDE SEQUENCE [LARGE SCALE GENOMIC DNA]</scope>
    <source>
        <strain evidence="4">NY0173</strain>
    </source>
</reference>
<evidence type="ECO:0000259" key="3">
    <source>
        <dbReference type="PROSITE" id="PS50102"/>
    </source>
</evidence>
<dbReference type="OrthoDB" id="275748at2759"/>
<dbReference type="Proteomes" id="UP000265618">
    <property type="component" value="Unassembled WGS sequence"/>
</dbReference>
<dbReference type="PROSITE" id="PS50102">
    <property type="entry name" value="RRM"/>
    <property type="match status" value="1"/>
</dbReference>
<dbReference type="InterPro" id="IPR000504">
    <property type="entry name" value="RRM_dom"/>
</dbReference>
<organism evidence="4 5">
    <name type="scientific">Kipferlia bialata</name>
    <dbReference type="NCBI Taxonomy" id="797122"/>
    <lineage>
        <taxon>Eukaryota</taxon>
        <taxon>Metamonada</taxon>
        <taxon>Carpediemonas-like organisms</taxon>
        <taxon>Kipferlia</taxon>
    </lineage>
</organism>
<evidence type="ECO:0000313" key="4">
    <source>
        <dbReference type="EMBL" id="GIQ85506.1"/>
    </source>
</evidence>
<evidence type="ECO:0000256" key="2">
    <source>
        <dbReference type="SAM" id="Phobius"/>
    </source>
</evidence>
<dbReference type="GO" id="GO:0003723">
    <property type="term" value="F:RNA binding"/>
    <property type="evidence" value="ECO:0007669"/>
    <property type="project" value="UniProtKB-UniRule"/>
</dbReference>